<dbReference type="EMBL" id="JAQOSO010000015">
    <property type="protein sequence ID" value="MDJ1173236.1"/>
    <property type="molecule type" value="Genomic_DNA"/>
</dbReference>
<protein>
    <submittedName>
        <fullName evidence="1">Uncharacterized protein</fullName>
    </submittedName>
</protein>
<accession>A0ABT7B246</accession>
<comment type="caution">
    <text evidence="1">The sequence shown here is derived from an EMBL/GenBank/DDBJ whole genome shotgun (WGS) entry which is preliminary data.</text>
</comment>
<keyword evidence="2" id="KW-1185">Reference proteome</keyword>
<evidence type="ECO:0000313" key="1">
    <source>
        <dbReference type="EMBL" id="MDJ1173236.1"/>
    </source>
</evidence>
<sequence length="93" mass="10267">MISSNSTLPPLNALPASLPLEGAIRIELQSGIPIFRASGNVQSRIESLLDKQMFEGLTELEEQELDAYEEVDDYLSFVNRTIRNLALSSSPQS</sequence>
<organism evidence="1 2">
    <name type="scientific">Roseofilum capinflatum BLCC-M114</name>
    <dbReference type="NCBI Taxonomy" id="3022440"/>
    <lineage>
        <taxon>Bacteria</taxon>
        <taxon>Bacillati</taxon>
        <taxon>Cyanobacteriota</taxon>
        <taxon>Cyanophyceae</taxon>
        <taxon>Desertifilales</taxon>
        <taxon>Desertifilaceae</taxon>
        <taxon>Roseofilum</taxon>
        <taxon>Roseofilum capinflatum</taxon>
    </lineage>
</organism>
<reference evidence="1 2" key="1">
    <citation type="submission" date="2023-01" db="EMBL/GenBank/DDBJ databases">
        <title>Novel diversity within Roseofilum (Cyanobacteria; Desertifilaceae) from marine benthic mats with descriptions of four novel species.</title>
        <authorList>
            <person name="Wang Y."/>
            <person name="Berthold D.E."/>
            <person name="Hu J."/>
            <person name="Lefler F.W."/>
            <person name="Laughinghouse H.D. IV."/>
        </authorList>
    </citation>
    <scope>NUCLEOTIDE SEQUENCE [LARGE SCALE GENOMIC DNA]</scope>
    <source>
        <strain evidence="1 2">BLCC-M114</strain>
    </source>
</reference>
<proteinExistence type="predicted"/>
<name>A0ABT7B246_9CYAN</name>
<gene>
    <name evidence="1" type="ORF">PMG25_03940</name>
</gene>
<dbReference type="RefSeq" id="WP_283765605.1">
    <property type="nucleotide sequence ID" value="NZ_JAQOSO010000015.1"/>
</dbReference>
<dbReference type="Proteomes" id="UP001235849">
    <property type="component" value="Unassembled WGS sequence"/>
</dbReference>
<evidence type="ECO:0000313" key="2">
    <source>
        <dbReference type="Proteomes" id="UP001235849"/>
    </source>
</evidence>